<accession>A0A8K0N5N1</accession>
<feature type="domain" description="KIB1-4 beta-propeller" evidence="2">
    <location>
        <begin position="71"/>
        <end position="343"/>
    </location>
</feature>
<reference evidence="3" key="1">
    <citation type="journal article" date="2017" name="Gigascience">
        <title>The genome draft of coconut (Cocos nucifera).</title>
        <authorList>
            <person name="Xiao Y."/>
            <person name="Xu P."/>
            <person name="Fan H."/>
            <person name="Baudouin L."/>
            <person name="Xia W."/>
            <person name="Bocs S."/>
            <person name="Xu J."/>
            <person name="Li Q."/>
            <person name="Guo A."/>
            <person name="Zhou L."/>
            <person name="Li J."/>
            <person name="Wu Y."/>
            <person name="Ma Z."/>
            <person name="Armero A."/>
            <person name="Issali A.E."/>
            <person name="Liu N."/>
            <person name="Peng M."/>
            <person name="Yang Y."/>
        </authorList>
    </citation>
    <scope>NUCLEOTIDE SEQUENCE</scope>
    <source>
        <tissue evidence="3">Spear leaf of Hainan Tall coconut</tissue>
    </source>
</reference>
<proteinExistence type="predicted"/>
<evidence type="ECO:0000259" key="1">
    <source>
        <dbReference type="Pfam" id="PF00646"/>
    </source>
</evidence>
<dbReference type="OrthoDB" id="747475at2759"/>
<feature type="domain" description="F-box" evidence="1">
    <location>
        <begin position="11"/>
        <end position="46"/>
    </location>
</feature>
<dbReference type="PANTHER" id="PTHR44259:SF114">
    <property type="entry name" value="OS06G0707300 PROTEIN"/>
    <property type="match status" value="1"/>
</dbReference>
<comment type="caution">
    <text evidence="3">The sequence shown here is derived from an EMBL/GenBank/DDBJ whole genome shotgun (WGS) entry which is preliminary data.</text>
</comment>
<sequence>MASGVEQGPEWSHLPHELLALISKKITHISNYILFRSVCRSWRSAAQPANLCSQFPLLMLPHDPFSNDLSFFSLSTNSMHNLSLPITQGKAVLTSSHGWLVILDIITADLSLLNPITAAQVQLPPTTGFYRSSPSEGVHCCYRWVYPWHAFLSSSPNSADDDCVVMVSDGGSCTIYYCRPGDEAWTVLRIGSYPYLLSVICHENWFYVLDDEWILTIYDTSAGASKRAVISSQAGCFFGMGSYLAKTSTAEMLWIACHKENEGDQSHCSKKLFEVMKLDLGGHLLEWSKIESVGEKAVFCAQGQCFSVCAGDFPHCREDCIYFIPSTDFHHKPSDVHQIEVFNMKDGSIQVLPSVRWEKPSENASSSLMWFIPSLC</sequence>
<dbReference type="InterPro" id="IPR001810">
    <property type="entry name" value="F-box_dom"/>
</dbReference>
<dbReference type="InterPro" id="IPR050942">
    <property type="entry name" value="F-box_BR-signaling"/>
</dbReference>
<dbReference type="AlphaFoldDB" id="A0A8K0N5N1"/>
<evidence type="ECO:0000259" key="2">
    <source>
        <dbReference type="Pfam" id="PF03478"/>
    </source>
</evidence>
<dbReference type="Proteomes" id="UP000797356">
    <property type="component" value="Chromosome 7"/>
</dbReference>
<dbReference type="InterPro" id="IPR036047">
    <property type="entry name" value="F-box-like_dom_sf"/>
</dbReference>
<dbReference type="InterPro" id="IPR005174">
    <property type="entry name" value="KIB1-4_b-propeller"/>
</dbReference>
<dbReference type="Pfam" id="PF03478">
    <property type="entry name" value="Beta-prop_KIB1-4"/>
    <property type="match status" value="1"/>
</dbReference>
<gene>
    <name evidence="3" type="ORF">COCNU_07G014680</name>
</gene>
<dbReference type="EMBL" id="CM017878">
    <property type="protein sequence ID" value="KAG1355356.1"/>
    <property type="molecule type" value="Genomic_DNA"/>
</dbReference>
<evidence type="ECO:0000313" key="4">
    <source>
        <dbReference type="Proteomes" id="UP000797356"/>
    </source>
</evidence>
<dbReference type="PANTHER" id="PTHR44259">
    <property type="entry name" value="OS07G0183000 PROTEIN-RELATED"/>
    <property type="match status" value="1"/>
</dbReference>
<protein>
    <submittedName>
        <fullName evidence="3">F-box protein</fullName>
    </submittedName>
</protein>
<dbReference type="SUPFAM" id="SSF81383">
    <property type="entry name" value="F-box domain"/>
    <property type="match status" value="1"/>
</dbReference>
<reference evidence="3" key="2">
    <citation type="submission" date="2019-07" db="EMBL/GenBank/DDBJ databases">
        <authorList>
            <person name="Yang Y."/>
            <person name="Bocs S."/>
            <person name="Baudouin L."/>
        </authorList>
    </citation>
    <scope>NUCLEOTIDE SEQUENCE</scope>
    <source>
        <tissue evidence="3">Spear leaf of Hainan Tall coconut</tissue>
    </source>
</reference>
<dbReference type="Pfam" id="PF00646">
    <property type="entry name" value="F-box"/>
    <property type="match status" value="1"/>
</dbReference>
<name>A0A8K0N5N1_COCNU</name>
<keyword evidence="4" id="KW-1185">Reference proteome</keyword>
<evidence type="ECO:0000313" key="3">
    <source>
        <dbReference type="EMBL" id="KAG1355356.1"/>
    </source>
</evidence>
<dbReference type="Gene3D" id="1.20.1280.50">
    <property type="match status" value="1"/>
</dbReference>
<organism evidence="3 4">
    <name type="scientific">Cocos nucifera</name>
    <name type="common">Coconut palm</name>
    <dbReference type="NCBI Taxonomy" id="13894"/>
    <lineage>
        <taxon>Eukaryota</taxon>
        <taxon>Viridiplantae</taxon>
        <taxon>Streptophyta</taxon>
        <taxon>Embryophyta</taxon>
        <taxon>Tracheophyta</taxon>
        <taxon>Spermatophyta</taxon>
        <taxon>Magnoliopsida</taxon>
        <taxon>Liliopsida</taxon>
        <taxon>Arecaceae</taxon>
        <taxon>Arecoideae</taxon>
        <taxon>Cocoseae</taxon>
        <taxon>Attaleinae</taxon>
        <taxon>Cocos</taxon>
    </lineage>
</organism>